<evidence type="ECO:0000313" key="5">
    <source>
        <dbReference type="Proteomes" id="UP001370348"/>
    </source>
</evidence>
<dbReference type="Proteomes" id="UP001370348">
    <property type="component" value="Chromosome"/>
</dbReference>
<keyword evidence="2" id="KW-0521">NADP</keyword>
<dbReference type="PANTHER" id="PTHR42748">
    <property type="entry name" value="NITROGEN METABOLITE REPRESSION PROTEIN NMRA FAMILY MEMBER"/>
    <property type="match status" value="1"/>
</dbReference>
<dbReference type="InterPro" id="IPR051164">
    <property type="entry name" value="NmrA-like_oxidored"/>
</dbReference>
<dbReference type="InterPro" id="IPR036291">
    <property type="entry name" value="NAD(P)-bd_dom_sf"/>
</dbReference>
<dbReference type="CDD" id="cd05251">
    <property type="entry name" value="NmrA_like_SDR_a"/>
    <property type="match status" value="1"/>
</dbReference>
<dbReference type="EMBL" id="CP089984">
    <property type="protein sequence ID" value="WXB16162.1"/>
    <property type="molecule type" value="Genomic_DNA"/>
</dbReference>
<dbReference type="Gene3D" id="3.90.25.10">
    <property type="entry name" value="UDP-galactose 4-epimerase, domain 1"/>
    <property type="match status" value="1"/>
</dbReference>
<evidence type="ECO:0000256" key="1">
    <source>
        <dbReference type="ARBA" id="ARBA00006328"/>
    </source>
</evidence>
<dbReference type="Gene3D" id="3.40.50.720">
    <property type="entry name" value="NAD(P)-binding Rossmann-like Domain"/>
    <property type="match status" value="1"/>
</dbReference>
<dbReference type="InterPro" id="IPR008030">
    <property type="entry name" value="NmrA-like"/>
</dbReference>
<proteinExistence type="inferred from homology"/>
<evidence type="ECO:0000259" key="3">
    <source>
        <dbReference type="Pfam" id="PF05368"/>
    </source>
</evidence>
<evidence type="ECO:0000256" key="2">
    <source>
        <dbReference type="ARBA" id="ARBA00022857"/>
    </source>
</evidence>
<protein>
    <submittedName>
        <fullName evidence="4">NmrA/HSCARG family protein</fullName>
    </submittedName>
</protein>
<dbReference type="RefSeq" id="WP_394825791.1">
    <property type="nucleotide sequence ID" value="NZ_CP089984.1"/>
</dbReference>
<sequence>MAAKNEFVLVLGATGQQGGATARALRRDGWRVRAFVRDPQSPQAQALAQLGVELAQGDLDDRSSLDRAMGGAFGVFSIQPSSGQPQYGVSDEDELRLGVSVADAAKSAGVAHFVYTSAAGLRPGTGVGHFESKWRIEEHVRASGLRATIVRPAAFTDLLLWPVFGLSRRELVFFQQPDRAMQFIVPEDIGPLVAHVFSNPEAHLGATIELAGDELTGNELAAQISRATHESVSYARFPPEMLAQNPLFGRLVDVVDREKVFGRADIPALRRIHPGLRTVSTWLAQGGAEAIRALFTV</sequence>
<reference evidence="4 5" key="1">
    <citation type="submission" date="2021-12" db="EMBL/GenBank/DDBJ databases">
        <title>Discovery of the Pendulisporaceae a myxobacterial family with distinct sporulation behavior and unique specialized metabolism.</title>
        <authorList>
            <person name="Garcia R."/>
            <person name="Popoff A."/>
            <person name="Bader C.D."/>
            <person name="Loehr J."/>
            <person name="Walesch S."/>
            <person name="Walt C."/>
            <person name="Boldt J."/>
            <person name="Bunk B."/>
            <person name="Haeckl F.J.F.P.J."/>
            <person name="Gunesch A.P."/>
            <person name="Birkelbach J."/>
            <person name="Nuebel U."/>
            <person name="Pietschmann T."/>
            <person name="Bach T."/>
            <person name="Mueller R."/>
        </authorList>
    </citation>
    <scope>NUCLEOTIDE SEQUENCE [LARGE SCALE GENOMIC DNA]</scope>
    <source>
        <strain evidence="4 5">MSr11954</strain>
    </source>
</reference>
<accession>A0ABZ2LZ59</accession>
<keyword evidence="5" id="KW-1185">Reference proteome</keyword>
<gene>
    <name evidence="4" type="ORF">LZC94_02555</name>
</gene>
<dbReference type="SUPFAM" id="SSF51735">
    <property type="entry name" value="NAD(P)-binding Rossmann-fold domains"/>
    <property type="match status" value="1"/>
</dbReference>
<name>A0ABZ2LZ59_9BACT</name>
<dbReference type="PANTHER" id="PTHR42748:SF7">
    <property type="entry name" value="NMRA LIKE REDOX SENSOR 1-RELATED"/>
    <property type="match status" value="1"/>
</dbReference>
<comment type="similarity">
    <text evidence="1">Belongs to the NmrA-type oxidoreductase family.</text>
</comment>
<dbReference type="Pfam" id="PF05368">
    <property type="entry name" value="NmrA"/>
    <property type="match status" value="1"/>
</dbReference>
<evidence type="ECO:0000313" key="4">
    <source>
        <dbReference type="EMBL" id="WXB16162.1"/>
    </source>
</evidence>
<organism evidence="4 5">
    <name type="scientific">Pendulispora albinea</name>
    <dbReference type="NCBI Taxonomy" id="2741071"/>
    <lineage>
        <taxon>Bacteria</taxon>
        <taxon>Pseudomonadati</taxon>
        <taxon>Myxococcota</taxon>
        <taxon>Myxococcia</taxon>
        <taxon>Myxococcales</taxon>
        <taxon>Sorangiineae</taxon>
        <taxon>Pendulisporaceae</taxon>
        <taxon>Pendulispora</taxon>
    </lineage>
</organism>
<feature type="domain" description="NmrA-like" evidence="3">
    <location>
        <begin position="6"/>
        <end position="247"/>
    </location>
</feature>